<comment type="caution">
    <text evidence="2">The sequence shown here is derived from an EMBL/GenBank/DDBJ whole genome shotgun (WGS) entry which is preliminary data.</text>
</comment>
<feature type="transmembrane region" description="Helical" evidence="1">
    <location>
        <begin position="20"/>
        <end position="38"/>
    </location>
</feature>
<evidence type="ECO:0000313" key="2">
    <source>
        <dbReference type="EMBL" id="MDV6227261.1"/>
    </source>
</evidence>
<sequence length="153" mass="16085">MNSDIQGKRVSRLPQFRKALGELIVVGGASLVMIFWIIPAQTSSGGELGLSPQLVPTVCSIAIGLLTLFRFIVTLISTPAPEPGDDAPIHYALSMIAVTVAGIAAIAYLGWVIGGAILALLVLLVLAERRPFMLVGLPVSIAVLLFLIQKTGI</sequence>
<keyword evidence="3" id="KW-1185">Reference proteome</keyword>
<feature type="transmembrane region" description="Helical" evidence="1">
    <location>
        <begin position="50"/>
        <end position="73"/>
    </location>
</feature>
<organism evidence="2 3">
    <name type="scientific">Nitratireductor aquimarinus</name>
    <dbReference type="NCBI Taxonomy" id="889300"/>
    <lineage>
        <taxon>Bacteria</taxon>
        <taxon>Pseudomonadati</taxon>
        <taxon>Pseudomonadota</taxon>
        <taxon>Alphaproteobacteria</taxon>
        <taxon>Hyphomicrobiales</taxon>
        <taxon>Phyllobacteriaceae</taxon>
        <taxon>Nitratireductor</taxon>
    </lineage>
</organism>
<proteinExistence type="predicted"/>
<dbReference type="Proteomes" id="UP001185659">
    <property type="component" value="Unassembled WGS sequence"/>
</dbReference>
<dbReference type="EMBL" id="JAWLIP010000006">
    <property type="protein sequence ID" value="MDV6227261.1"/>
    <property type="molecule type" value="Genomic_DNA"/>
</dbReference>
<keyword evidence="1" id="KW-0812">Transmembrane</keyword>
<gene>
    <name evidence="2" type="ORF">R2G56_13265</name>
</gene>
<evidence type="ECO:0008006" key="4">
    <source>
        <dbReference type="Google" id="ProtNLM"/>
    </source>
</evidence>
<name>A0ABU4ALZ8_9HYPH</name>
<evidence type="ECO:0000256" key="1">
    <source>
        <dbReference type="SAM" id="Phobius"/>
    </source>
</evidence>
<keyword evidence="1" id="KW-1133">Transmembrane helix</keyword>
<feature type="transmembrane region" description="Helical" evidence="1">
    <location>
        <begin position="93"/>
        <end position="126"/>
    </location>
</feature>
<evidence type="ECO:0000313" key="3">
    <source>
        <dbReference type="Proteomes" id="UP001185659"/>
    </source>
</evidence>
<keyword evidence="1" id="KW-0472">Membrane</keyword>
<protein>
    <recommendedName>
        <fullName evidence="4">Tripartite tricarboxylate transporter TctB family protein</fullName>
    </recommendedName>
</protein>
<reference evidence="2 3" key="1">
    <citation type="submission" date="2023-10" db="EMBL/GenBank/DDBJ databases">
        <authorList>
            <person name="Venkata Ramana C."/>
            <person name="Sasikala C."/>
            <person name="Dhurka M."/>
        </authorList>
    </citation>
    <scope>NUCLEOTIDE SEQUENCE [LARGE SCALE GENOMIC DNA]</scope>
    <source>
        <strain evidence="2 3">KCTC 32151</strain>
    </source>
</reference>
<accession>A0ABU4ALZ8</accession>
<dbReference type="RefSeq" id="WP_317561572.1">
    <property type="nucleotide sequence ID" value="NZ_JAWLIP010000006.1"/>
</dbReference>
<feature type="transmembrane region" description="Helical" evidence="1">
    <location>
        <begin position="132"/>
        <end position="148"/>
    </location>
</feature>